<protein>
    <submittedName>
        <fullName evidence="2">SPFH domain-containing protein</fullName>
    </submittedName>
</protein>
<dbReference type="Gene3D" id="3.30.479.30">
    <property type="entry name" value="Band 7 domain"/>
    <property type="match status" value="1"/>
</dbReference>
<gene>
    <name evidence="2" type="ORF">ACFP1K_01160</name>
</gene>
<evidence type="ECO:0000259" key="1">
    <source>
        <dbReference type="Pfam" id="PF01145"/>
    </source>
</evidence>
<feature type="domain" description="Band 7" evidence="1">
    <location>
        <begin position="34"/>
        <end position="277"/>
    </location>
</feature>
<name>A0ABW1N9L1_9ACTN</name>
<dbReference type="Proteomes" id="UP001596137">
    <property type="component" value="Unassembled WGS sequence"/>
</dbReference>
<dbReference type="InterPro" id="IPR001107">
    <property type="entry name" value="Band_7"/>
</dbReference>
<keyword evidence="3" id="KW-1185">Reference proteome</keyword>
<evidence type="ECO:0000313" key="2">
    <source>
        <dbReference type="EMBL" id="MFC6079751.1"/>
    </source>
</evidence>
<dbReference type="InterPro" id="IPR036013">
    <property type="entry name" value="Band_7/SPFH_dom_sf"/>
</dbReference>
<evidence type="ECO:0000313" key="3">
    <source>
        <dbReference type="Proteomes" id="UP001596137"/>
    </source>
</evidence>
<comment type="caution">
    <text evidence="2">The sequence shown here is derived from an EMBL/GenBank/DDBJ whole genome shotgun (WGS) entry which is preliminary data.</text>
</comment>
<accession>A0ABW1N9L1</accession>
<dbReference type="Pfam" id="PF01145">
    <property type="entry name" value="Band_7"/>
    <property type="match status" value="1"/>
</dbReference>
<dbReference type="RefSeq" id="WP_380746108.1">
    <property type="nucleotide sequence ID" value="NZ_JBHSRF010000001.1"/>
</dbReference>
<dbReference type="EMBL" id="JBHSRF010000001">
    <property type="protein sequence ID" value="MFC6079751.1"/>
    <property type="molecule type" value="Genomic_DNA"/>
</dbReference>
<proteinExistence type="predicted"/>
<sequence length="322" mass="34709">MSVRAPLVITAAITAVVLAIPTLIGLLGGYESTGGGEVAVVRDGGPFDDSRIRQIIQPASGLTWTGWWSEVHRYPAQQRFYTITADAKRSTLLGVDVVTVPSSDGVNMGIEGTLYFRLNLEPETLKQFDDKFGTRRFRGQDDTMRYPYDGEEGWSSFFGQAIRPVIDNALRSQIGAFRCPELVSSCAFVEGGAAQETIRLVARDNNASLVKIQNAVNASLDRDLRQMLGAAYLVDLRFNLVRITLPAQVQAAVDRAQAAFAGVAESQAAIAQARAQAEANKERQKGYDLCATCAEIEKLKALPQGITVYAPGNPGGVAVPGK</sequence>
<reference evidence="3" key="1">
    <citation type="journal article" date="2019" name="Int. J. Syst. Evol. Microbiol.">
        <title>The Global Catalogue of Microorganisms (GCM) 10K type strain sequencing project: providing services to taxonomists for standard genome sequencing and annotation.</title>
        <authorList>
            <consortium name="The Broad Institute Genomics Platform"/>
            <consortium name="The Broad Institute Genome Sequencing Center for Infectious Disease"/>
            <person name="Wu L."/>
            <person name="Ma J."/>
        </authorList>
    </citation>
    <scope>NUCLEOTIDE SEQUENCE [LARGE SCALE GENOMIC DNA]</scope>
    <source>
        <strain evidence="3">JCM 30346</strain>
    </source>
</reference>
<organism evidence="2 3">
    <name type="scientific">Sphaerisporangium aureirubrum</name>
    <dbReference type="NCBI Taxonomy" id="1544736"/>
    <lineage>
        <taxon>Bacteria</taxon>
        <taxon>Bacillati</taxon>
        <taxon>Actinomycetota</taxon>
        <taxon>Actinomycetes</taxon>
        <taxon>Streptosporangiales</taxon>
        <taxon>Streptosporangiaceae</taxon>
        <taxon>Sphaerisporangium</taxon>
    </lineage>
</organism>